<feature type="region of interest" description="Disordered" evidence="1">
    <location>
        <begin position="1"/>
        <end position="137"/>
    </location>
</feature>
<evidence type="ECO:0000256" key="1">
    <source>
        <dbReference type="SAM" id="MobiDB-lite"/>
    </source>
</evidence>
<proteinExistence type="predicted"/>
<feature type="region of interest" description="Disordered" evidence="1">
    <location>
        <begin position="195"/>
        <end position="217"/>
    </location>
</feature>
<dbReference type="Proteomes" id="UP000015106">
    <property type="component" value="Chromosome 4"/>
</dbReference>
<reference evidence="2" key="2">
    <citation type="submission" date="2018-03" db="EMBL/GenBank/DDBJ databases">
        <title>The Triticum urartu genome reveals the dynamic nature of wheat genome evolution.</title>
        <authorList>
            <person name="Ling H."/>
            <person name="Ma B."/>
            <person name="Shi X."/>
            <person name="Liu H."/>
            <person name="Dong L."/>
            <person name="Sun H."/>
            <person name="Cao Y."/>
            <person name="Gao Q."/>
            <person name="Zheng S."/>
            <person name="Li Y."/>
            <person name="Yu Y."/>
            <person name="Du H."/>
            <person name="Qi M."/>
            <person name="Li Y."/>
            <person name="Yu H."/>
            <person name="Cui Y."/>
            <person name="Wang N."/>
            <person name="Chen C."/>
            <person name="Wu H."/>
            <person name="Zhao Y."/>
            <person name="Zhang J."/>
            <person name="Li Y."/>
            <person name="Zhou W."/>
            <person name="Zhang B."/>
            <person name="Hu W."/>
            <person name="Eijk M."/>
            <person name="Tang J."/>
            <person name="Witsenboer H."/>
            <person name="Zhao S."/>
            <person name="Li Z."/>
            <person name="Zhang A."/>
            <person name="Wang D."/>
            <person name="Liang C."/>
        </authorList>
    </citation>
    <scope>NUCLEOTIDE SEQUENCE [LARGE SCALE GENOMIC DNA]</scope>
    <source>
        <strain evidence="2">cv. G1812</strain>
    </source>
</reference>
<evidence type="ECO:0000313" key="3">
    <source>
        <dbReference type="Proteomes" id="UP000015106"/>
    </source>
</evidence>
<reference evidence="3" key="1">
    <citation type="journal article" date="2013" name="Nature">
        <title>Draft genome of the wheat A-genome progenitor Triticum urartu.</title>
        <authorList>
            <person name="Ling H.Q."/>
            <person name="Zhao S."/>
            <person name="Liu D."/>
            <person name="Wang J."/>
            <person name="Sun H."/>
            <person name="Zhang C."/>
            <person name="Fan H."/>
            <person name="Li D."/>
            <person name="Dong L."/>
            <person name="Tao Y."/>
            <person name="Gao C."/>
            <person name="Wu H."/>
            <person name="Li Y."/>
            <person name="Cui Y."/>
            <person name="Guo X."/>
            <person name="Zheng S."/>
            <person name="Wang B."/>
            <person name="Yu K."/>
            <person name="Liang Q."/>
            <person name="Yang W."/>
            <person name="Lou X."/>
            <person name="Chen J."/>
            <person name="Feng M."/>
            <person name="Jian J."/>
            <person name="Zhang X."/>
            <person name="Luo G."/>
            <person name="Jiang Y."/>
            <person name="Liu J."/>
            <person name="Wang Z."/>
            <person name="Sha Y."/>
            <person name="Zhang B."/>
            <person name="Wu H."/>
            <person name="Tang D."/>
            <person name="Shen Q."/>
            <person name="Xue P."/>
            <person name="Zou S."/>
            <person name="Wang X."/>
            <person name="Liu X."/>
            <person name="Wang F."/>
            <person name="Yang Y."/>
            <person name="An X."/>
            <person name="Dong Z."/>
            <person name="Zhang K."/>
            <person name="Zhang X."/>
            <person name="Luo M.C."/>
            <person name="Dvorak J."/>
            <person name="Tong Y."/>
            <person name="Wang J."/>
            <person name="Yang H."/>
            <person name="Li Z."/>
            <person name="Wang D."/>
            <person name="Zhang A."/>
            <person name="Wang J."/>
        </authorList>
    </citation>
    <scope>NUCLEOTIDE SEQUENCE</scope>
    <source>
        <strain evidence="3">cv. G1812</strain>
    </source>
</reference>
<feature type="compositionally biased region" description="Low complexity" evidence="1">
    <location>
        <begin position="1"/>
        <end position="19"/>
    </location>
</feature>
<organism evidence="2 3">
    <name type="scientific">Triticum urartu</name>
    <name type="common">Red wild einkorn</name>
    <name type="synonym">Crithodium urartu</name>
    <dbReference type="NCBI Taxonomy" id="4572"/>
    <lineage>
        <taxon>Eukaryota</taxon>
        <taxon>Viridiplantae</taxon>
        <taxon>Streptophyta</taxon>
        <taxon>Embryophyta</taxon>
        <taxon>Tracheophyta</taxon>
        <taxon>Spermatophyta</taxon>
        <taxon>Magnoliopsida</taxon>
        <taxon>Liliopsida</taxon>
        <taxon>Poales</taxon>
        <taxon>Poaceae</taxon>
        <taxon>BOP clade</taxon>
        <taxon>Pooideae</taxon>
        <taxon>Triticodae</taxon>
        <taxon>Triticeae</taxon>
        <taxon>Triticinae</taxon>
        <taxon>Triticum</taxon>
    </lineage>
</organism>
<name>A0A8R7Q8D5_TRIUA</name>
<protein>
    <submittedName>
        <fullName evidence="2">Uncharacterized protein</fullName>
    </submittedName>
</protein>
<accession>A0A8R7Q8D5</accession>
<reference evidence="2" key="3">
    <citation type="submission" date="2022-06" db="UniProtKB">
        <authorList>
            <consortium name="EnsemblPlants"/>
        </authorList>
    </citation>
    <scope>IDENTIFICATION</scope>
</reference>
<dbReference type="AlphaFoldDB" id="A0A8R7Q8D5"/>
<keyword evidence="3" id="KW-1185">Reference proteome</keyword>
<dbReference type="EnsemblPlants" id="TuG1812G0400003479.01.T01">
    <property type="protein sequence ID" value="TuG1812G0400003479.01.T01.cds463089"/>
    <property type="gene ID" value="TuG1812G0400003479.01"/>
</dbReference>
<sequence length="217" mass="22025">MAPSSAPAKRRSSSSARSAVTCAPSAGSRSRSSLPLPAWSALTAPRTPTSTHGPMAIRRPTSPSCTGATRTHCPVAQSQARTVPSRLPEKSLPDPSGTATPVTALEWPSSRATPRMPSPTHHAPPTGGSWTRSEAAGGTAASRALVAGLGLVDGGGDTGGTAASPSSVVALGLAILEEVLTQVLLRFLATTTTAGGASAGSAWRNRQGFRPQWPDFQ</sequence>
<dbReference type="Gramene" id="TuG1812G0400003479.01.T01">
    <property type="protein sequence ID" value="TuG1812G0400003479.01.T01.cds463089"/>
    <property type="gene ID" value="TuG1812G0400003479.01"/>
</dbReference>
<evidence type="ECO:0000313" key="2">
    <source>
        <dbReference type="EnsemblPlants" id="TuG1812G0400003479.01.T01.cds463089"/>
    </source>
</evidence>